<protein>
    <recommendedName>
        <fullName evidence="3">Tetratricopeptide repeat-containing protein</fullName>
    </recommendedName>
</protein>
<evidence type="ECO:0000313" key="2">
    <source>
        <dbReference type="Proteomes" id="UP000184480"/>
    </source>
</evidence>
<gene>
    <name evidence="1" type="ORF">SAMN05444362_11035</name>
</gene>
<evidence type="ECO:0000313" key="1">
    <source>
        <dbReference type="EMBL" id="SHF78579.1"/>
    </source>
</evidence>
<accession>A0A1M5EH75</accession>
<sequence>MDTSILQIQKLDISIIKTFEHQLEDVMEIIDKEQLKAKLKEVEKDYSTKASEINTVRKGIIYHETALNLSFFSNTEYKGYAKKSFDILSMLYNSSTTTRELLPFISSYQASALALMASETNNLIKLFQSFSLFDDAVRKYADISYLPEFMRGSVAENIPKIFFWLHKYGKIDFQSIIDKYNLNNDYANRKIMSFTYWAWAKQRQDKRYVTQAKEYLERAITLDPNYQAGRQRSEQLLKMFREKY</sequence>
<keyword evidence="2" id="KW-1185">Reference proteome</keyword>
<reference evidence="2" key="1">
    <citation type="submission" date="2016-11" db="EMBL/GenBank/DDBJ databases">
        <authorList>
            <person name="Varghese N."/>
            <person name="Submissions S."/>
        </authorList>
    </citation>
    <scope>NUCLEOTIDE SEQUENCE [LARGE SCALE GENOMIC DNA]</scope>
    <source>
        <strain evidence="2">DSM 27370</strain>
    </source>
</reference>
<dbReference type="RefSeq" id="WP_062182248.1">
    <property type="nucleotide sequence ID" value="NZ_BBXL01000016.1"/>
</dbReference>
<organism evidence="1 2">
    <name type="scientific">Dysgonomonas macrotermitis</name>
    <dbReference type="NCBI Taxonomy" id="1346286"/>
    <lineage>
        <taxon>Bacteria</taxon>
        <taxon>Pseudomonadati</taxon>
        <taxon>Bacteroidota</taxon>
        <taxon>Bacteroidia</taxon>
        <taxon>Bacteroidales</taxon>
        <taxon>Dysgonomonadaceae</taxon>
        <taxon>Dysgonomonas</taxon>
    </lineage>
</organism>
<dbReference type="OrthoDB" id="1150758at2"/>
<name>A0A1M5EH75_9BACT</name>
<evidence type="ECO:0008006" key="3">
    <source>
        <dbReference type="Google" id="ProtNLM"/>
    </source>
</evidence>
<dbReference type="AlphaFoldDB" id="A0A1M5EH75"/>
<dbReference type="EMBL" id="FQUC01000010">
    <property type="protein sequence ID" value="SHF78579.1"/>
    <property type="molecule type" value="Genomic_DNA"/>
</dbReference>
<dbReference type="Proteomes" id="UP000184480">
    <property type="component" value="Unassembled WGS sequence"/>
</dbReference>
<proteinExistence type="predicted"/>